<evidence type="ECO:0000256" key="2">
    <source>
        <dbReference type="ARBA" id="ARBA00022723"/>
    </source>
</evidence>
<keyword evidence="6" id="KW-1185">Reference proteome</keyword>
<dbReference type="OrthoDB" id="3934656at2759"/>
<sequence>MDDSTMSLTFASSSLYSERSFHNAVPFLFGVLALWLYRTWKKQSHVPGPFLASISNIPRLLWARSGSAHETHIRLHEKYGSLVRLGPNSVSVGDPREISKMYGIRSSFGKSDYYKVLQPMSKGKIIQGLFNTQDDQLHRSMKKPIAGIYSMSNLVSFESYVDSTIGFFLERLEDAQGKAGGRIDLGTWLQWFAFDVMGEITFSKRLGFLDEAKDVDGIMGSIWKMFQYSCWIGQMPWLDKIWVKNPFVSRLLPAKNSPVVMFALARAQERIAENQGSDSQDATSSGYNSKDFMSRFLAARVKDPSIPEWFVTAWTTSNVLAGSDTTAIMLRAIIYFLITNPVSLQKLEHELRQARSQDQLSDIVTWKESRNLRYLDACVKEAGRLHPAIGLTLERVVPRGGATICGQSFEAGTTIGMNPWVVHRNKEVFGTDADHWNPDRWLDTDTERVTLMENCLLTVSNSVTLWACLQS</sequence>
<dbReference type="PANTHER" id="PTHR24305:SF235">
    <property type="entry name" value="CYTOCHROME P450 MONOOXYGENASE APDB-RELATED"/>
    <property type="match status" value="1"/>
</dbReference>
<dbReference type="InterPro" id="IPR036396">
    <property type="entry name" value="Cyt_P450_sf"/>
</dbReference>
<evidence type="ECO:0000256" key="1">
    <source>
        <dbReference type="ARBA" id="ARBA00001971"/>
    </source>
</evidence>
<dbReference type="Pfam" id="PF00067">
    <property type="entry name" value="p450"/>
    <property type="match status" value="1"/>
</dbReference>
<comment type="cofactor">
    <cofactor evidence="1">
        <name>heme</name>
        <dbReference type="ChEBI" id="CHEBI:30413"/>
    </cofactor>
</comment>
<evidence type="ECO:0000313" key="5">
    <source>
        <dbReference type="EMBL" id="CAG8896334.1"/>
    </source>
</evidence>
<keyword evidence="3" id="KW-0560">Oxidoreductase</keyword>
<evidence type="ECO:0000313" key="6">
    <source>
        <dbReference type="Proteomes" id="UP001154252"/>
    </source>
</evidence>
<gene>
    <name evidence="5" type="ORF">PEGY_LOCUS4344</name>
</gene>
<dbReference type="AlphaFoldDB" id="A0A9W4P202"/>
<dbReference type="CDD" id="cd11060">
    <property type="entry name" value="CYP57A1-like"/>
    <property type="match status" value="1"/>
</dbReference>
<dbReference type="GO" id="GO:0004497">
    <property type="term" value="F:monooxygenase activity"/>
    <property type="evidence" value="ECO:0007669"/>
    <property type="project" value="InterPro"/>
</dbReference>
<keyword evidence="2" id="KW-0479">Metal-binding</keyword>
<dbReference type="GO" id="GO:0005506">
    <property type="term" value="F:iron ion binding"/>
    <property type="evidence" value="ECO:0007669"/>
    <property type="project" value="InterPro"/>
</dbReference>
<dbReference type="PANTHER" id="PTHR24305">
    <property type="entry name" value="CYTOCHROME P450"/>
    <property type="match status" value="1"/>
</dbReference>
<reference evidence="5" key="1">
    <citation type="submission" date="2021-07" db="EMBL/GenBank/DDBJ databases">
        <authorList>
            <person name="Branca A.L. A."/>
        </authorList>
    </citation>
    <scope>NUCLEOTIDE SEQUENCE</scope>
</reference>
<name>A0A9W4P202_9EURO</name>
<dbReference type="GO" id="GO:0020037">
    <property type="term" value="F:heme binding"/>
    <property type="evidence" value="ECO:0007669"/>
    <property type="project" value="InterPro"/>
</dbReference>
<dbReference type="GO" id="GO:0016705">
    <property type="term" value="F:oxidoreductase activity, acting on paired donors, with incorporation or reduction of molecular oxygen"/>
    <property type="evidence" value="ECO:0007669"/>
    <property type="project" value="InterPro"/>
</dbReference>
<dbReference type="SUPFAM" id="SSF48264">
    <property type="entry name" value="Cytochrome P450"/>
    <property type="match status" value="1"/>
</dbReference>
<evidence type="ECO:0000256" key="4">
    <source>
        <dbReference type="ARBA" id="ARBA00023004"/>
    </source>
</evidence>
<dbReference type="EMBL" id="CAJVRC010000859">
    <property type="protein sequence ID" value="CAG8896334.1"/>
    <property type="molecule type" value="Genomic_DNA"/>
</dbReference>
<proteinExistence type="predicted"/>
<dbReference type="InterPro" id="IPR001128">
    <property type="entry name" value="Cyt_P450"/>
</dbReference>
<dbReference type="InterPro" id="IPR050121">
    <property type="entry name" value="Cytochrome_P450_monoxygenase"/>
</dbReference>
<organism evidence="5 6">
    <name type="scientific">Penicillium egyptiacum</name>
    <dbReference type="NCBI Taxonomy" id="1303716"/>
    <lineage>
        <taxon>Eukaryota</taxon>
        <taxon>Fungi</taxon>
        <taxon>Dikarya</taxon>
        <taxon>Ascomycota</taxon>
        <taxon>Pezizomycotina</taxon>
        <taxon>Eurotiomycetes</taxon>
        <taxon>Eurotiomycetidae</taxon>
        <taxon>Eurotiales</taxon>
        <taxon>Aspergillaceae</taxon>
        <taxon>Penicillium</taxon>
    </lineage>
</organism>
<dbReference type="GO" id="GO:0043386">
    <property type="term" value="P:mycotoxin biosynthetic process"/>
    <property type="evidence" value="ECO:0007669"/>
    <property type="project" value="UniProtKB-ARBA"/>
</dbReference>
<protein>
    <submittedName>
        <fullName evidence="5">Uncharacterized protein</fullName>
    </submittedName>
</protein>
<comment type="caution">
    <text evidence="5">The sequence shown here is derived from an EMBL/GenBank/DDBJ whole genome shotgun (WGS) entry which is preliminary data.</text>
</comment>
<keyword evidence="4" id="KW-0408">Iron</keyword>
<dbReference type="Proteomes" id="UP001154252">
    <property type="component" value="Unassembled WGS sequence"/>
</dbReference>
<evidence type="ECO:0000256" key="3">
    <source>
        <dbReference type="ARBA" id="ARBA00023002"/>
    </source>
</evidence>
<dbReference type="Gene3D" id="1.10.630.10">
    <property type="entry name" value="Cytochrome P450"/>
    <property type="match status" value="1"/>
</dbReference>
<accession>A0A9W4P202</accession>